<evidence type="ECO:0000313" key="3">
    <source>
        <dbReference type="Proteomes" id="UP000280834"/>
    </source>
</evidence>
<sequence>MDGASGSMGYSPIQQAECCTARNWLIGIGTLIGSALFGYYVGVHLSKKKARLNSKIKLFTDKVISMPAFFLNQVVTKCNWNTK</sequence>
<reference evidence="2 3" key="2">
    <citation type="submission" date="2018-11" db="EMBL/GenBank/DDBJ databases">
        <authorList>
            <consortium name="Pathogen Informatics"/>
        </authorList>
    </citation>
    <scope>NUCLEOTIDE SEQUENCE [LARGE SCALE GENOMIC DNA]</scope>
</reference>
<organism evidence="4">
    <name type="scientific">Brugia timori</name>
    <dbReference type="NCBI Taxonomy" id="42155"/>
    <lineage>
        <taxon>Eukaryota</taxon>
        <taxon>Metazoa</taxon>
        <taxon>Ecdysozoa</taxon>
        <taxon>Nematoda</taxon>
        <taxon>Chromadorea</taxon>
        <taxon>Rhabditida</taxon>
        <taxon>Spirurina</taxon>
        <taxon>Spiruromorpha</taxon>
        <taxon>Filarioidea</taxon>
        <taxon>Onchocercidae</taxon>
        <taxon>Brugia</taxon>
    </lineage>
</organism>
<keyword evidence="3" id="KW-1185">Reference proteome</keyword>
<accession>A0A0R3QUA4</accession>
<evidence type="ECO:0000313" key="2">
    <source>
        <dbReference type="EMBL" id="VDO31559.1"/>
    </source>
</evidence>
<keyword evidence="1" id="KW-0472">Membrane</keyword>
<keyword evidence="1" id="KW-1133">Transmembrane helix</keyword>
<dbReference type="AlphaFoldDB" id="A0A0R3QUA4"/>
<proteinExistence type="predicted"/>
<feature type="transmembrane region" description="Helical" evidence="1">
    <location>
        <begin position="24"/>
        <end position="45"/>
    </location>
</feature>
<gene>
    <name evidence="2" type="ORF">BTMF_LOCUS9340</name>
</gene>
<dbReference type="WBParaSite" id="BTMF_0001130601-mRNA-1">
    <property type="protein sequence ID" value="BTMF_0001130601-mRNA-1"/>
    <property type="gene ID" value="BTMF_0001130601"/>
</dbReference>
<keyword evidence="1" id="KW-0812">Transmembrane</keyword>
<dbReference type="Proteomes" id="UP000280834">
    <property type="component" value="Unassembled WGS sequence"/>
</dbReference>
<dbReference type="STRING" id="42155.A0A0R3QUA4"/>
<name>A0A0R3QUA4_9BILA</name>
<protein>
    <submittedName>
        <fullName evidence="4">Transmembrane protein 242</fullName>
    </submittedName>
</protein>
<reference evidence="4" key="1">
    <citation type="submission" date="2017-02" db="UniProtKB">
        <authorList>
            <consortium name="WormBaseParasite"/>
        </authorList>
    </citation>
    <scope>IDENTIFICATION</scope>
</reference>
<dbReference type="EMBL" id="UZAG01016891">
    <property type="protein sequence ID" value="VDO31559.1"/>
    <property type="molecule type" value="Genomic_DNA"/>
</dbReference>
<evidence type="ECO:0000256" key="1">
    <source>
        <dbReference type="SAM" id="Phobius"/>
    </source>
</evidence>
<evidence type="ECO:0000313" key="4">
    <source>
        <dbReference type="WBParaSite" id="BTMF_0001130601-mRNA-1"/>
    </source>
</evidence>